<dbReference type="AlphaFoldDB" id="A0A0U5B6W2"/>
<accession>A0A0U5B6W2</accession>
<dbReference type="EMBL" id="AP017312">
    <property type="protein sequence ID" value="BAU26684.1"/>
    <property type="molecule type" value="Genomic_DNA"/>
</dbReference>
<evidence type="ECO:0000313" key="2">
    <source>
        <dbReference type="Proteomes" id="UP000217696"/>
    </source>
</evidence>
<proteinExistence type="predicted"/>
<dbReference type="KEGG" id="asoc:CB4_00827"/>
<dbReference type="Proteomes" id="UP000217696">
    <property type="component" value="Chromosome"/>
</dbReference>
<reference evidence="1 2" key="1">
    <citation type="submission" date="2015-12" db="EMBL/GenBank/DDBJ databases">
        <title>Genome sequence of Aneurinibacillus soli.</title>
        <authorList>
            <person name="Lee J.S."/>
            <person name="Lee K.C."/>
            <person name="Kim K.K."/>
            <person name="Lee B.W."/>
        </authorList>
    </citation>
    <scope>NUCLEOTIDE SEQUENCE [LARGE SCALE GENOMIC DNA]</scope>
    <source>
        <strain evidence="1 2">CB4</strain>
    </source>
</reference>
<organism evidence="1 2">
    <name type="scientific">Aneurinibacillus soli</name>
    <dbReference type="NCBI Taxonomy" id="1500254"/>
    <lineage>
        <taxon>Bacteria</taxon>
        <taxon>Bacillati</taxon>
        <taxon>Bacillota</taxon>
        <taxon>Bacilli</taxon>
        <taxon>Bacillales</taxon>
        <taxon>Paenibacillaceae</taxon>
        <taxon>Aneurinibacillus group</taxon>
        <taxon>Aneurinibacillus</taxon>
    </lineage>
</organism>
<name>A0A0U5B6W2_9BACL</name>
<sequence>MSTIDQQEKMLSNRTIISLGLVFSALIFSVASFLLTFTGFYYVTVILKWGAGLTALALAFHTVNILRKKNLEPSTLTQAAYASLTLSVLCLSWLLGTSIVLAVL</sequence>
<protein>
    <submittedName>
        <fullName evidence="1">Uncharacterized protein</fullName>
    </submittedName>
</protein>
<gene>
    <name evidence="1" type="ORF">CB4_00827</name>
</gene>
<keyword evidence="2" id="KW-1185">Reference proteome</keyword>
<evidence type="ECO:0000313" key="1">
    <source>
        <dbReference type="EMBL" id="BAU26684.1"/>
    </source>
</evidence>